<dbReference type="Proteomes" id="UP001431199">
    <property type="component" value="Unassembled WGS sequence"/>
</dbReference>
<reference evidence="2" key="1">
    <citation type="submission" date="2022-09" db="EMBL/GenBank/DDBJ databases">
        <title>Eubacterium sp. LFL-14 isolated from human feces.</title>
        <authorList>
            <person name="Liu F."/>
        </authorList>
    </citation>
    <scope>NUCLEOTIDE SEQUENCE</scope>
    <source>
        <strain evidence="2">LFL-14</strain>
    </source>
</reference>
<dbReference type="RefSeq" id="WP_117910555.1">
    <property type="nucleotide sequence ID" value="NZ_JAODBU010000004.1"/>
</dbReference>
<feature type="transmembrane region" description="Helical" evidence="1">
    <location>
        <begin position="12"/>
        <end position="29"/>
    </location>
</feature>
<gene>
    <name evidence="2" type="ORF">N5B56_04630</name>
</gene>
<keyword evidence="1" id="KW-1133">Transmembrane helix</keyword>
<evidence type="ECO:0000256" key="1">
    <source>
        <dbReference type="SAM" id="Phobius"/>
    </source>
</evidence>
<protein>
    <recommendedName>
        <fullName evidence="4">Pesticidal crystal protein Cry22Aa Ig-like domain-containing protein</fullName>
    </recommendedName>
</protein>
<sequence length="134" mass="15134">MEVFLSEHGQTIQYAVIGVIIVALISIITNTSIKKIMPAYNCEGSNTNREFSEEYKKKCPIIVGDDVIYVTYLDKSFDVTNQISARDYDGKDITDKLKIYGDVDVFHRGVYNIKCIVRGESGIKSIRNMNVVVE</sequence>
<dbReference type="Gene3D" id="2.60.40.10">
    <property type="entry name" value="Immunoglobulins"/>
    <property type="match status" value="1"/>
</dbReference>
<dbReference type="EMBL" id="JAODBU010000004">
    <property type="protein sequence ID" value="MCT7398376.1"/>
    <property type="molecule type" value="Genomic_DNA"/>
</dbReference>
<evidence type="ECO:0000313" key="2">
    <source>
        <dbReference type="EMBL" id="MCT7398376.1"/>
    </source>
</evidence>
<keyword evidence="1" id="KW-0472">Membrane</keyword>
<proteinExistence type="predicted"/>
<organism evidence="2 3">
    <name type="scientific">Eubacterium album</name>
    <dbReference type="NCBI Taxonomy" id="2978477"/>
    <lineage>
        <taxon>Bacteria</taxon>
        <taxon>Bacillati</taxon>
        <taxon>Bacillota</taxon>
        <taxon>Clostridia</taxon>
        <taxon>Eubacteriales</taxon>
        <taxon>Eubacteriaceae</taxon>
        <taxon>Eubacterium</taxon>
    </lineage>
</organism>
<dbReference type="InterPro" id="IPR013783">
    <property type="entry name" value="Ig-like_fold"/>
</dbReference>
<evidence type="ECO:0008006" key="4">
    <source>
        <dbReference type="Google" id="ProtNLM"/>
    </source>
</evidence>
<name>A0ABT2LYL0_9FIRM</name>
<keyword evidence="3" id="KW-1185">Reference proteome</keyword>
<keyword evidence="1" id="KW-0812">Transmembrane</keyword>
<comment type="caution">
    <text evidence="2">The sequence shown here is derived from an EMBL/GenBank/DDBJ whole genome shotgun (WGS) entry which is preliminary data.</text>
</comment>
<accession>A0ABT2LYL0</accession>
<evidence type="ECO:0000313" key="3">
    <source>
        <dbReference type="Proteomes" id="UP001431199"/>
    </source>
</evidence>